<dbReference type="PATRIC" id="fig|760154.4.peg.879"/>
<gene>
    <name evidence="1" type="ordered locus">Sulba_0878</name>
</gene>
<keyword evidence="2" id="KW-1185">Reference proteome</keyword>
<dbReference type="AlphaFoldDB" id="I3XW55"/>
<name>I3XW55_SULBS</name>
<accession>I3XW55</accession>
<dbReference type="STRING" id="760154.Sulba_0878"/>
<dbReference type="EMBL" id="CP003333">
    <property type="protein sequence ID" value="AFL68179.1"/>
    <property type="molecule type" value="Genomic_DNA"/>
</dbReference>
<evidence type="ECO:0000313" key="2">
    <source>
        <dbReference type="Proteomes" id="UP000006176"/>
    </source>
</evidence>
<protein>
    <submittedName>
        <fullName evidence="1">Uncharacterized protein</fullName>
    </submittedName>
</protein>
<evidence type="ECO:0000313" key="1">
    <source>
        <dbReference type="EMBL" id="AFL68179.1"/>
    </source>
</evidence>
<organism evidence="1 2">
    <name type="scientific">Sulfurospirillum barnesii (strain ATCC 700032 / DSM 10660 / SES-3)</name>
    <dbReference type="NCBI Taxonomy" id="760154"/>
    <lineage>
        <taxon>Bacteria</taxon>
        <taxon>Pseudomonadati</taxon>
        <taxon>Campylobacterota</taxon>
        <taxon>Epsilonproteobacteria</taxon>
        <taxon>Campylobacterales</taxon>
        <taxon>Sulfurospirillaceae</taxon>
        <taxon>Sulfurospirillum</taxon>
    </lineage>
</organism>
<proteinExistence type="predicted"/>
<dbReference type="KEGG" id="sba:Sulba_0878"/>
<dbReference type="RefSeq" id="WP_014769059.1">
    <property type="nucleotide sequence ID" value="NC_018002.1"/>
</dbReference>
<dbReference type="OrthoDB" id="5339948at2"/>
<dbReference type="HOGENOM" id="CLU_2511447_0_0_7"/>
<sequence>MHPTLEAFLANITALHQLEPKNLPNDVVDVMVRMSPEELYKTCTQLCVLLHNIPSHNAPITLSETEISSLAEAYLKGIVQRFSKP</sequence>
<dbReference type="Proteomes" id="UP000006176">
    <property type="component" value="Chromosome"/>
</dbReference>
<reference evidence="1 2" key="1">
    <citation type="submission" date="2012-06" db="EMBL/GenBank/DDBJ databases">
        <title>Complete sequence of Sulfurospirillum barnesii SES-3.</title>
        <authorList>
            <consortium name="US DOE Joint Genome Institute"/>
            <person name="Lucas S."/>
            <person name="Han J."/>
            <person name="Lapidus A."/>
            <person name="Cheng J.-F."/>
            <person name="Goodwin L."/>
            <person name="Pitluck S."/>
            <person name="Peters L."/>
            <person name="Ovchinnikova G."/>
            <person name="Lu M."/>
            <person name="Detter J.C."/>
            <person name="Han C."/>
            <person name="Tapia R."/>
            <person name="Land M."/>
            <person name="Hauser L."/>
            <person name="Kyrpides N."/>
            <person name="Ivanova N."/>
            <person name="Pagani I."/>
            <person name="Stolz J."/>
            <person name="Arkin A."/>
            <person name="Dehal P."/>
            <person name="Oremland R."/>
            <person name="Saltikov C."/>
            <person name="Basu P."/>
            <person name="Hollibaugh J."/>
            <person name="Newman D."/>
            <person name="Stolyar S."/>
            <person name="Hazen T."/>
            <person name="Woyke T."/>
        </authorList>
    </citation>
    <scope>NUCLEOTIDE SEQUENCE [LARGE SCALE GENOMIC DNA]</scope>
    <source>
        <strain evidence="2">ATCC 700032 / DSM 10660 / SES-3</strain>
    </source>
</reference>